<evidence type="ECO:0000313" key="5">
    <source>
        <dbReference type="EMBL" id="AHF09516.1"/>
    </source>
</evidence>
<evidence type="ECO:0000259" key="4">
    <source>
        <dbReference type="PROSITE" id="PS50949"/>
    </source>
</evidence>
<dbReference type="InterPro" id="IPR036388">
    <property type="entry name" value="WH-like_DNA-bd_sf"/>
</dbReference>
<dbReference type="CDD" id="cd07377">
    <property type="entry name" value="WHTH_GntR"/>
    <property type="match status" value="1"/>
</dbReference>
<evidence type="ECO:0000256" key="1">
    <source>
        <dbReference type="ARBA" id="ARBA00023015"/>
    </source>
</evidence>
<protein>
    <submittedName>
        <fullName evidence="5">GntR family transcriptional regulator</fullName>
    </submittedName>
</protein>
<name>A0ABN4BPU2_DEHRP</name>
<proteinExistence type="predicted"/>
<dbReference type="Gene3D" id="1.10.10.10">
    <property type="entry name" value="Winged helix-like DNA-binding domain superfamily/Winged helix DNA-binding domain"/>
    <property type="match status" value="1"/>
</dbReference>
<dbReference type="InterPro" id="IPR036390">
    <property type="entry name" value="WH_DNA-bd_sf"/>
</dbReference>
<dbReference type="Pfam" id="PF00392">
    <property type="entry name" value="GntR"/>
    <property type="match status" value="1"/>
</dbReference>
<dbReference type="InterPro" id="IPR000524">
    <property type="entry name" value="Tscrpt_reg_HTH_GntR"/>
</dbReference>
<dbReference type="SMART" id="SM00345">
    <property type="entry name" value="HTH_GNTR"/>
    <property type="match status" value="1"/>
</dbReference>
<keyword evidence="2" id="KW-0238">DNA-binding</keyword>
<dbReference type="EMBL" id="CP007033">
    <property type="protein sequence ID" value="AHF09516.1"/>
    <property type="molecule type" value="Genomic_DNA"/>
</dbReference>
<dbReference type="SUPFAM" id="SSF46785">
    <property type="entry name" value="Winged helix' DNA-binding domain"/>
    <property type="match status" value="1"/>
</dbReference>
<reference evidence="5 6" key="1">
    <citation type="journal article" date="2013" name="Stand. Genomic Sci.">
        <title>Complete genome sequence of Dehalobacter restrictus PER-K23(T.).</title>
        <authorList>
            <person name="Kruse T."/>
            <person name="Maillard J."/>
            <person name="Goodwin L."/>
            <person name="Woyke T."/>
            <person name="Teshima H."/>
            <person name="Bruce D."/>
            <person name="Detter C."/>
            <person name="Tapia R."/>
            <person name="Han C."/>
            <person name="Huntemann M."/>
            <person name="Wei C.L."/>
            <person name="Han J."/>
            <person name="Chen A."/>
            <person name="Kyrpides N."/>
            <person name="Szeto E."/>
            <person name="Markowitz V."/>
            <person name="Ivanova N."/>
            <person name="Pagani I."/>
            <person name="Pati A."/>
            <person name="Pitluck S."/>
            <person name="Nolan M."/>
            <person name="Holliger C."/>
            <person name="Smidt H."/>
        </authorList>
    </citation>
    <scope>NUCLEOTIDE SEQUENCE [LARGE SCALE GENOMIC DNA]</scope>
    <source>
        <strain evidence="6">DSM 9455</strain>
    </source>
</reference>
<gene>
    <name evidence="5" type="ORF">DEHRE_05025</name>
</gene>
<feature type="domain" description="HTH gntR-type" evidence="4">
    <location>
        <begin position="7"/>
        <end position="75"/>
    </location>
</feature>
<accession>A0ABN4BPU2</accession>
<evidence type="ECO:0000313" key="6">
    <source>
        <dbReference type="Proteomes" id="UP000018934"/>
    </source>
</evidence>
<dbReference type="Proteomes" id="UP000018934">
    <property type="component" value="Chromosome"/>
</dbReference>
<dbReference type="PANTHER" id="PTHR38445:SF9">
    <property type="entry name" value="HTH-TYPE TRANSCRIPTIONAL REPRESSOR YTRA"/>
    <property type="match status" value="1"/>
</dbReference>
<keyword evidence="3" id="KW-0804">Transcription</keyword>
<dbReference type="PANTHER" id="PTHR38445">
    <property type="entry name" value="HTH-TYPE TRANSCRIPTIONAL REPRESSOR YTRA"/>
    <property type="match status" value="1"/>
</dbReference>
<dbReference type="PROSITE" id="PS50949">
    <property type="entry name" value="HTH_GNTR"/>
    <property type="match status" value="1"/>
</dbReference>
<sequence>MNFDNTAPIYIQIMNLIKKDIILGKMNLGEKLLSSREYAQNLKVNPNTMVRVFNELEREGVTFTKRGVGTFITESEEKVEIMKKEMAEDIVRNFIEGMMELGFNFNDMIALIKSRLDKEAVQ</sequence>
<keyword evidence="6" id="KW-1185">Reference proteome</keyword>
<evidence type="ECO:0000256" key="3">
    <source>
        <dbReference type="ARBA" id="ARBA00023163"/>
    </source>
</evidence>
<organism evidence="5 6">
    <name type="scientific">Dehalobacter restrictus (strain DSM 9455 / PER-K23)</name>
    <dbReference type="NCBI Taxonomy" id="871738"/>
    <lineage>
        <taxon>Bacteria</taxon>
        <taxon>Bacillati</taxon>
        <taxon>Bacillota</taxon>
        <taxon>Clostridia</taxon>
        <taxon>Eubacteriales</taxon>
        <taxon>Desulfitobacteriaceae</taxon>
        <taxon>Dehalobacter</taxon>
    </lineage>
</organism>
<dbReference type="RefSeq" id="WP_019226393.1">
    <property type="nucleotide sequence ID" value="NZ_CP007033.1"/>
</dbReference>
<evidence type="ECO:0000256" key="2">
    <source>
        <dbReference type="ARBA" id="ARBA00023125"/>
    </source>
</evidence>
<keyword evidence="1" id="KW-0805">Transcription regulation</keyword>